<name>A0A445D256_ARAHY</name>
<reference evidence="1 2" key="1">
    <citation type="submission" date="2019-01" db="EMBL/GenBank/DDBJ databases">
        <title>Sequencing of cultivated peanut Arachis hypogaea provides insights into genome evolution and oil improvement.</title>
        <authorList>
            <person name="Chen X."/>
        </authorList>
    </citation>
    <scope>NUCLEOTIDE SEQUENCE [LARGE SCALE GENOMIC DNA]</scope>
    <source>
        <strain evidence="2">cv. Fuhuasheng</strain>
        <tissue evidence="1">Leaves</tissue>
    </source>
</reference>
<sequence>MSHRTAAPALFISPVSISTPPVKIRLILKPGTPIRVIEYSSSNVMFLLPLPLPLHELDDFLTWESKSFLFQCSSRVVDFSLCQCDVDCFKFLLVASGRVKCTNAPMIMLSAKL</sequence>
<proteinExistence type="predicted"/>
<accession>A0A445D256</accession>
<dbReference type="EMBL" id="SDMP01000005">
    <property type="protein sequence ID" value="RYR57251.1"/>
    <property type="molecule type" value="Genomic_DNA"/>
</dbReference>
<gene>
    <name evidence="1" type="ORF">Ahy_A05g022979</name>
</gene>
<dbReference type="Proteomes" id="UP000289738">
    <property type="component" value="Chromosome A05"/>
</dbReference>
<evidence type="ECO:0000313" key="2">
    <source>
        <dbReference type="Proteomes" id="UP000289738"/>
    </source>
</evidence>
<dbReference type="AlphaFoldDB" id="A0A445D256"/>
<comment type="caution">
    <text evidence="1">The sequence shown here is derived from an EMBL/GenBank/DDBJ whole genome shotgun (WGS) entry which is preliminary data.</text>
</comment>
<protein>
    <submittedName>
        <fullName evidence="1">Uncharacterized protein</fullName>
    </submittedName>
</protein>
<evidence type="ECO:0000313" key="1">
    <source>
        <dbReference type="EMBL" id="RYR57251.1"/>
    </source>
</evidence>
<keyword evidence="2" id="KW-1185">Reference proteome</keyword>
<organism evidence="1 2">
    <name type="scientific">Arachis hypogaea</name>
    <name type="common">Peanut</name>
    <dbReference type="NCBI Taxonomy" id="3818"/>
    <lineage>
        <taxon>Eukaryota</taxon>
        <taxon>Viridiplantae</taxon>
        <taxon>Streptophyta</taxon>
        <taxon>Embryophyta</taxon>
        <taxon>Tracheophyta</taxon>
        <taxon>Spermatophyta</taxon>
        <taxon>Magnoliopsida</taxon>
        <taxon>eudicotyledons</taxon>
        <taxon>Gunneridae</taxon>
        <taxon>Pentapetalae</taxon>
        <taxon>rosids</taxon>
        <taxon>fabids</taxon>
        <taxon>Fabales</taxon>
        <taxon>Fabaceae</taxon>
        <taxon>Papilionoideae</taxon>
        <taxon>50 kb inversion clade</taxon>
        <taxon>dalbergioids sensu lato</taxon>
        <taxon>Dalbergieae</taxon>
        <taxon>Pterocarpus clade</taxon>
        <taxon>Arachis</taxon>
    </lineage>
</organism>